<reference evidence="1" key="1">
    <citation type="submission" date="2020-07" db="EMBL/GenBank/DDBJ databases">
        <title>Multicomponent nature underlies the extraordinary mechanical properties of spider dragline silk.</title>
        <authorList>
            <person name="Kono N."/>
            <person name="Nakamura H."/>
            <person name="Mori M."/>
            <person name="Yoshida Y."/>
            <person name="Ohtoshi R."/>
            <person name="Malay A.D."/>
            <person name="Moran D.A.P."/>
            <person name="Tomita M."/>
            <person name="Numata K."/>
            <person name="Arakawa K."/>
        </authorList>
    </citation>
    <scope>NUCLEOTIDE SEQUENCE</scope>
</reference>
<evidence type="ECO:0000313" key="1">
    <source>
        <dbReference type="EMBL" id="GFQ69869.1"/>
    </source>
</evidence>
<dbReference type="OrthoDB" id="6434749at2759"/>
<protein>
    <submittedName>
        <fullName evidence="1">Uncharacterized protein</fullName>
    </submittedName>
</protein>
<comment type="caution">
    <text evidence="1">The sequence shown here is derived from an EMBL/GenBank/DDBJ whole genome shotgun (WGS) entry which is preliminary data.</text>
</comment>
<evidence type="ECO:0000313" key="2">
    <source>
        <dbReference type="Proteomes" id="UP000887116"/>
    </source>
</evidence>
<dbReference type="EMBL" id="BMAO01010848">
    <property type="protein sequence ID" value="GFQ69869.1"/>
    <property type="molecule type" value="Genomic_DNA"/>
</dbReference>
<gene>
    <name evidence="1" type="primary">g.6673</name>
    <name evidence="1" type="ORF">TNCT_64441</name>
</gene>
<sequence length="243" mass="26996">MADRIMEAPFLTSMPSVNSIDPIVASASPRVSVTLESLAERVEDLAKQMKFLQTRSNSRTMSNSFRCRFSDSLALKAANNSTIKTYGFLTLTLDLGLRRYFSWLFVIADVSLPIIGSDFLAHFGLLPDRKHKLLLDRITSLSVRGQPTSHSTLSIKIISGESTQYDHILKEYPTLTRPAGTLRNVSHSTVHHIRTTSGPPVFCRSRRLAPQRMKTAKAEFEAMVLEGTARRGEGSWASPPSCI</sequence>
<keyword evidence="2" id="KW-1185">Reference proteome</keyword>
<organism evidence="1 2">
    <name type="scientific">Trichonephila clavata</name>
    <name type="common">Joro spider</name>
    <name type="synonym">Nephila clavata</name>
    <dbReference type="NCBI Taxonomy" id="2740835"/>
    <lineage>
        <taxon>Eukaryota</taxon>
        <taxon>Metazoa</taxon>
        <taxon>Ecdysozoa</taxon>
        <taxon>Arthropoda</taxon>
        <taxon>Chelicerata</taxon>
        <taxon>Arachnida</taxon>
        <taxon>Araneae</taxon>
        <taxon>Araneomorphae</taxon>
        <taxon>Entelegynae</taxon>
        <taxon>Araneoidea</taxon>
        <taxon>Nephilidae</taxon>
        <taxon>Trichonephila</taxon>
    </lineage>
</organism>
<dbReference type="Proteomes" id="UP000887116">
    <property type="component" value="Unassembled WGS sequence"/>
</dbReference>
<name>A0A8X6F571_TRICU</name>
<dbReference type="AlphaFoldDB" id="A0A8X6F571"/>
<accession>A0A8X6F571</accession>
<proteinExistence type="predicted"/>